<feature type="transmembrane region" description="Helical" evidence="1">
    <location>
        <begin position="15"/>
        <end position="41"/>
    </location>
</feature>
<evidence type="ECO:0000313" key="2">
    <source>
        <dbReference type="EMBL" id="WNQ09236.1"/>
    </source>
</evidence>
<gene>
    <name evidence="2" type="ORF">MJA45_16485</name>
</gene>
<feature type="transmembrane region" description="Helical" evidence="1">
    <location>
        <begin position="293"/>
        <end position="315"/>
    </location>
</feature>
<dbReference type="Proteomes" id="UP001305702">
    <property type="component" value="Chromosome"/>
</dbReference>
<keyword evidence="1" id="KW-0472">Membrane</keyword>
<protein>
    <submittedName>
        <fullName evidence="2">Uncharacterized protein</fullName>
    </submittedName>
</protein>
<evidence type="ECO:0000256" key="1">
    <source>
        <dbReference type="SAM" id="Phobius"/>
    </source>
</evidence>
<keyword evidence="1" id="KW-0812">Transmembrane</keyword>
<sequence>MTAKRIHLKNHGGSLFYRLLASFVAIITLLVSLHLITYSFFRSSIKEEIIHNSSLNLNSTVTNYEKHIKLIKGFLIGLSVNDRTEVLKRSTQHFNYSLASQQQLELQRTMNNSLLFLQDVALYFADIQYVIDQFGTREAKTMFTKLYQSDFYPESFWQEELKRSFTFRLYPAADYKETNAFYTTFLGRLMPIIVKQPSNPQFGIIGFLDSDRLYEQFHPVKTNGLFYILDESGSLLYSSNGTLIPDNYPTGSPDPGYFLLDNNYYFTEKGPETGYTYISVVPFADISHKILRLNVITITVLLASLFVGVAVSVFFSTRFHNPILAILQSIQSMHPTPPLPKQSPIKEYNLISEKLQELFLANEHIHKDLHTKNSLLQQYSYLSKTKRIHPGFPDKAIPVDSTKPFQLILYDLKYKERFVSEMGMDQSRASNYIMEFISSLFSQCSDSLTFQIEKDQIITLVFGEDQDRPELTAILDKVERILRLDVQYCDVTIAVSPTKYDPLELNPAFEHAQDLLTYRKLGEGVQVINSQEEQLSVIWLSASEEKEFAANLVSGNLSFVIPFVNRILERAAKKQATLTQIYDLSLEMTNLVIKTMYSMSIPLPHLEKNAPPASFLRSAVL</sequence>
<proteinExistence type="predicted"/>
<reference evidence="2 3" key="1">
    <citation type="submission" date="2022-02" db="EMBL/GenBank/DDBJ databases">
        <title>Paenibacillus sp. MBLB1776 Whole Genome Shotgun Sequencing.</title>
        <authorList>
            <person name="Hwang C.Y."/>
            <person name="Cho E.-S."/>
            <person name="Seo M.-J."/>
        </authorList>
    </citation>
    <scope>NUCLEOTIDE SEQUENCE [LARGE SCALE GENOMIC DNA]</scope>
    <source>
        <strain evidence="2 3">MBLB1776</strain>
    </source>
</reference>
<keyword evidence="1" id="KW-1133">Transmembrane helix</keyword>
<evidence type="ECO:0000313" key="3">
    <source>
        <dbReference type="Proteomes" id="UP001305702"/>
    </source>
</evidence>
<dbReference type="RefSeq" id="WP_315603005.1">
    <property type="nucleotide sequence ID" value="NZ_CP130318.1"/>
</dbReference>
<dbReference type="AlphaFoldDB" id="A0AA96RDB4"/>
<name>A0AA96RDB4_9BACL</name>
<organism evidence="2 3">
    <name type="scientific">Paenibacillus aurantius</name>
    <dbReference type="NCBI Taxonomy" id="2918900"/>
    <lineage>
        <taxon>Bacteria</taxon>
        <taxon>Bacillati</taxon>
        <taxon>Bacillota</taxon>
        <taxon>Bacilli</taxon>
        <taxon>Bacillales</taxon>
        <taxon>Paenibacillaceae</taxon>
        <taxon>Paenibacillus</taxon>
    </lineage>
</organism>
<keyword evidence="3" id="KW-1185">Reference proteome</keyword>
<dbReference type="KEGG" id="paun:MJA45_16485"/>
<accession>A0AA96RDB4</accession>
<dbReference type="EMBL" id="CP130318">
    <property type="protein sequence ID" value="WNQ09236.1"/>
    <property type="molecule type" value="Genomic_DNA"/>
</dbReference>